<evidence type="ECO:0000313" key="2">
    <source>
        <dbReference type="Proteomes" id="UP000005239"/>
    </source>
</evidence>
<dbReference type="AlphaFoldDB" id="A0A2A6CB43"/>
<name>A0A2A6CB43_PRIPA</name>
<reference evidence="2" key="1">
    <citation type="journal article" date="2008" name="Nat. Genet.">
        <title>The Pristionchus pacificus genome provides a unique perspective on nematode lifestyle and parasitism.</title>
        <authorList>
            <person name="Dieterich C."/>
            <person name="Clifton S.W."/>
            <person name="Schuster L.N."/>
            <person name="Chinwalla A."/>
            <person name="Delehaunty K."/>
            <person name="Dinkelacker I."/>
            <person name="Fulton L."/>
            <person name="Fulton R."/>
            <person name="Godfrey J."/>
            <person name="Minx P."/>
            <person name="Mitreva M."/>
            <person name="Roeseler W."/>
            <person name="Tian H."/>
            <person name="Witte H."/>
            <person name="Yang S.P."/>
            <person name="Wilson R.K."/>
            <person name="Sommer R.J."/>
        </authorList>
    </citation>
    <scope>NUCLEOTIDE SEQUENCE [LARGE SCALE GENOMIC DNA]</scope>
    <source>
        <strain evidence="2">PS312</strain>
    </source>
</reference>
<accession>A0A8R1V294</accession>
<dbReference type="EnsemblMetazoa" id="PPA44928.1">
    <property type="protein sequence ID" value="PPA44928.1"/>
    <property type="gene ID" value="WBGene00283297"/>
</dbReference>
<evidence type="ECO:0000313" key="1">
    <source>
        <dbReference type="EnsemblMetazoa" id="PPA44928.1"/>
    </source>
</evidence>
<protein>
    <submittedName>
        <fullName evidence="1">Uncharacterized protein</fullName>
    </submittedName>
</protein>
<accession>A0A2A6CB43</accession>
<gene>
    <name evidence="1" type="primary">WBGene00283297</name>
</gene>
<reference evidence="1" key="2">
    <citation type="submission" date="2022-06" db="UniProtKB">
        <authorList>
            <consortium name="EnsemblMetazoa"/>
        </authorList>
    </citation>
    <scope>IDENTIFICATION</scope>
    <source>
        <strain evidence="1">PS312</strain>
    </source>
</reference>
<dbReference type="Proteomes" id="UP000005239">
    <property type="component" value="Unassembled WGS sequence"/>
</dbReference>
<proteinExistence type="predicted"/>
<organism evidence="1 2">
    <name type="scientific">Pristionchus pacificus</name>
    <name type="common">Parasitic nematode worm</name>
    <dbReference type="NCBI Taxonomy" id="54126"/>
    <lineage>
        <taxon>Eukaryota</taxon>
        <taxon>Metazoa</taxon>
        <taxon>Ecdysozoa</taxon>
        <taxon>Nematoda</taxon>
        <taxon>Chromadorea</taxon>
        <taxon>Rhabditida</taxon>
        <taxon>Rhabditina</taxon>
        <taxon>Diplogasteromorpha</taxon>
        <taxon>Diplogasteroidea</taxon>
        <taxon>Neodiplogasteridae</taxon>
        <taxon>Pristionchus</taxon>
    </lineage>
</organism>
<keyword evidence="2" id="KW-1185">Reference proteome</keyword>
<sequence>MLGLVFRWSALLVKELLVGLGDMGLGTSSFLRASYAAAAPTATRAAGASTTPPAIFPAVFAKPASLLATDSSSPES</sequence>